<protein>
    <submittedName>
        <fullName evidence="1">Uncharacterized protein</fullName>
    </submittedName>
</protein>
<proteinExistence type="predicted"/>
<sequence length="57" mass="6542">MTHVNMHHTAEMHLPLYPWTSLHCPCEPNSQSLFLCPLEDEIITVVENSLLLELISL</sequence>
<reference evidence="1" key="2">
    <citation type="journal article" date="2015" name="Data Brief">
        <title>Shoot transcriptome of the giant reed, Arundo donax.</title>
        <authorList>
            <person name="Barrero R.A."/>
            <person name="Guerrero F.D."/>
            <person name="Moolhuijzen P."/>
            <person name="Goolsby J.A."/>
            <person name="Tidwell J."/>
            <person name="Bellgard S.E."/>
            <person name="Bellgard M.I."/>
        </authorList>
    </citation>
    <scope>NUCLEOTIDE SEQUENCE</scope>
    <source>
        <tissue evidence="1">Shoot tissue taken approximately 20 cm above the soil surface</tissue>
    </source>
</reference>
<organism evidence="1">
    <name type="scientific">Arundo donax</name>
    <name type="common">Giant reed</name>
    <name type="synonym">Donax arundinaceus</name>
    <dbReference type="NCBI Taxonomy" id="35708"/>
    <lineage>
        <taxon>Eukaryota</taxon>
        <taxon>Viridiplantae</taxon>
        <taxon>Streptophyta</taxon>
        <taxon>Embryophyta</taxon>
        <taxon>Tracheophyta</taxon>
        <taxon>Spermatophyta</taxon>
        <taxon>Magnoliopsida</taxon>
        <taxon>Liliopsida</taxon>
        <taxon>Poales</taxon>
        <taxon>Poaceae</taxon>
        <taxon>PACMAD clade</taxon>
        <taxon>Arundinoideae</taxon>
        <taxon>Arundineae</taxon>
        <taxon>Arundo</taxon>
    </lineage>
</organism>
<evidence type="ECO:0000313" key="1">
    <source>
        <dbReference type="EMBL" id="JAD90002.1"/>
    </source>
</evidence>
<dbReference type="AlphaFoldDB" id="A0A0A9E1Y8"/>
<accession>A0A0A9E1Y8</accession>
<dbReference type="EMBL" id="GBRH01207893">
    <property type="protein sequence ID" value="JAD90002.1"/>
    <property type="molecule type" value="Transcribed_RNA"/>
</dbReference>
<name>A0A0A9E1Y8_ARUDO</name>
<reference evidence="1" key="1">
    <citation type="submission" date="2014-09" db="EMBL/GenBank/DDBJ databases">
        <authorList>
            <person name="Magalhaes I.L.F."/>
            <person name="Oliveira U."/>
            <person name="Santos F.R."/>
            <person name="Vidigal T.H.D.A."/>
            <person name="Brescovit A.D."/>
            <person name="Santos A.J."/>
        </authorList>
    </citation>
    <scope>NUCLEOTIDE SEQUENCE</scope>
    <source>
        <tissue evidence="1">Shoot tissue taken approximately 20 cm above the soil surface</tissue>
    </source>
</reference>